<dbReference type="InterPro" id="IPR008523">
    <property type="entry name" value="DUF805"/>
</dbReference>
<dbReference type="PANTHER" id="PTHR34980">
    <property type="entry name" value="INNER MEMBRANE PROTEIN-RELATED-RELATED"/>
    <property type="match status" value="1"/>
</dbReference>
<sequence length="156" mass="17094">MGFKEAVRTCLREKYVTFSGRAPRSEYWWFQLFYYLVLLGGIALIMLASGLLYSSQGTGFGAVTIILFVIVGIVVLALTLPSISVMVRRFHDRNLSGWWVLAVFVVPGIFSVIGTEIPGLIITVASFVITVLRGTDGPNKYGPDPLNPESSAEVFA</sequence>
<organism evidence="2 3">
    <name type="scientific">Paracoccus onubensis</name>
    <dbReference type="NCBI Taxonomy" id="1675788"/>
    <lineage>
        <taxon>Bacteria</taxon>
        <taxon>Pseudomonadati</taxon>
        <taxon>Pseudomonadota</taxon>
        <taxon>Alphaproteobacteria</taxon>
        <taxon>Rhodobacterales</taxon>
        <taxon>Paracoccaceae</taxon>
        <taxon>Paracoccus</taxon>
    </lineage>
</organism>
<accession>A0A418SME2</accession>
<dbReference type="Proteomes" id="UP000284202">
    <property type="component" value="Unassembled WGS sequence"/>
</dbReference>
<comment type="caution">
    <text evidence="2">The sequence shown here is derived from an EMBL/GenBank/DDBJ whole genome shotgun (WGS) entry which is preliminary data.</text>
</comment>
<dbReference type="OrthoDB" id="9812349at2"/>
<name>A0A418SME2_9RHOB</name>
<protein>
    <submittedName>
        <fullName evidence="2">DUF805 domain-containing protein</fullName>
    </submittedName>
</protein>
<gene>
    <name evidence="2" type="ORF">D3P04_21375</name>
</gene>
<dbReference type="PANTHER" id="PTHR34980:SF2">
    <property type="entry name" value="INNER MEMBRANE PROTEIN YHAH-RELATED"/>
    <property type="match status" value="1"/>
</dbReference>
<keyword evidence="1" id="KW-1133">Transmembrane helix</keyword>
<feature type="transmembrane region" description="Helical" evidence="1">
    <location>
        <begin position="99"/>
        <end position="132"/>
    </location>
</feature>
<keyword evidence="3" id="KW-1185">Reference proteome</keyword>
<keyword evidence="1" id="KW-0472">Membrane</keyword>
<feature type="transmembrane region" description="Helical" evidence="1">
    <location>
        <begin position="65"/>
        <end position="87"/>
    </location>
</feature>
<dbReference type="RefSeq" id="WP_119751906.1">
    <property type="nucleotide sequence ID" value="NZ_QZCG01000019.1"/>
</dbReference>
<proteinExistence type="predicted"/>
<feature type="transmembrane region" description="Helical" evidence="1">
    <location>
        <begin position="32"/>
        <end position="53"/>
    </location>
</feature>
<dbReference type="EMBL" id="QZCG01000019">
    <property type="protein sequence ID" value="RJE82140.1"/>
    <property type="molecule type" value="Genomic_DNA"/>
</dbReference>
<evidence type="ECO:0000313" key="2">
    <source>
        <dbReference type="EMBL" id="RJE82140.1"/>
    </source>
</evidence>
<dbReference type="AlphaFoldDB" id="A0A418SME2"/>
<dbReference type="Pfam" id="PF05656">
    <property type="entry name" value="DUF805"/>
    <property type="match status" value="1"/>
</dbReference>
<evidence type="ECO:0000313" key="3">
    <source>
        <dbReference type="Proteomes" id="UP000284202"/>
    </source>
</evidence>
<reference evidence="3" key="1">
    <citation type="submission" date="2018-09" db="EMBL/GenBank/DDBJ databases">
        <title>Acidovorax cavernicola nov. sp. isolated from Gruta de las Maravillas (Aracena, Spain).</title>
        <authorList>
            <person name="Jurado V."/>
            <person name="Gutierrez-Patricio S."/>
            <person name="Gonzalez-Pimentel J.L."/>
            <person name="Miller A.Z."/>
            <person name="Laiz L."/>
            <person name="Saiz-Jimenez C."/>
        </authorList>
    </citation>
    <scope>NUCLEOTIDE SEQUENCE [LARGE SCALE GENOMIC DNA]</scope>
    <source>
        <strain evidence="3">1011MAR3C25</strain>
    </source>
</reference>
<dbReference type="GO" id="GO:0005886">
    <property type="term" value="C:plasma membrane"/>
    <property type="evidence" value="ECO:0007669"/>
    <property type="project" value="TreeGrafter"/>
</dbReference>
<keyword evidence="1" id="KW-0812">Transmembrane</keyword>
<evidence type="ECO:0000256" key="1">
    <source>
        <dbReference type="SAM" id="Phobius"/>
    </source>
</evidence>